<dbReference type="PROSITE" id="PS00166">
    <property type="entry name" value="ENOYL_COA_HYDRATASE"/>
    <property type="match status" value="1"/>
</dbReference>
<dbReference type="Pfam" id="PF00378">
    <property type="entry name" value="ECH_1"/>
    <property type="match status" value="1"/>
</dbReference>
<dbReference type="GO" id="GO:0016836">
    <property type="term" value="F:hydro-lyase activity"/>
    <property type="evidence" value="ECO:0007669"/>
    <property type="project" value="TreeGrafter"/>
</dbReference>
<evidence type="ECO:0000256" key="4">
    <source>
        <dbReference type="RuleBase" id="RU003707"/>
    </source>
</evidence>
<dbReference type="SUPFAM" id="SSF52096">
    <property type="entry name" value="ClpP/crotonase"/>
    <property type="match status" value="1"/>
</dbReference>
<keyword evidence="6" id="KW-1185">Reference proteome</keyword>
<evidence type="ECO:0000313" key="5">
    <source>
        <dbReference type="EMBL" id="TGJ84232.1"/>
    </source>
</evidence>
<dbReference type="InterPro" id="IPR029045">
    <property type="entry name" value="ClpP/crotonase-like_dom_sf"/>
</dbReference>
<dbReference type="PANTHER" id="PTHR43602">
    <property type="match status" value="1"/>
</dbReference>
<evidence type="ECO:0000313" key="6">
    <source>
        <dbReference type="Proteomes" id="UP000297716"/>
    </source>
</evidence>
<name>A0A4Z0Z6M2_9PEZI</name>
<evidence type="ECO:0000256" key="2">
    <source>
        <dbReference type="ARBA" id="ARBA00022946"/>
    </source>
</evidence>
<dbReference type="CDD" id="cd06558">
    <property type="entry name" value="crotonase-like"/>
    <property type="match status" value="1"/>
</dbReference>
<dbReference type="InterPro" id="IPR018376">
    <property type="entry name" value="Enoyl-CoA_hyd/isom_CS"/>
</dbReference>
<reference evidence="5 6" key="1">
    <citation type="submission" date="2019-03" db="EMBL/GenBank/DDBJ databases">
        <title>Draft genome sequence of Xylaria hypoxylon DSM 108379, a ubiquitous saprotrophic-parasitic fungi on hardwood.</title>
        <authorList>
            <person name="Buettner E."/>
            <person name="Leonhardt S."/>
            <person name="Gebauer A.M."/>
            <person name="Liers C."/>
            <person name="Hofrichter M."/>
            <person name="Kellner H."/>
        </authorList>
    </citation>
    <scope>NUCLEOTIDE SEQUENCE [LARGE SCALE GENOMIC DNA]</scope>
    <source>
        <strain evidence="5 6">DSM 108379</strain>
    </source>
</reference>
<proteinExistence type="inferred from homology"/>
<gene>
    <name evidence="5" type="ORF">E0Z10_g4522</name>
</gene>
<dbReference type="AlphaFoldDB" id="A0A4Z0Z6M2"/>
<dbReference type="OrthoDB" id="2139957at2759"/>
<evidence type="ECO:0008006" key="7">
    <source>
        <dbReference type="Google" id="ProtNLM"/>
    </source>
</evidence>
<dbReference type="GO" id="GO:0006631">
    <property type="term" value="P:fatty acid metabolic process"/>
    <property type="evidence" value="ECO:0007669"/>
    <property type="project" value="UniProtKB-KW"/>
</dbReference>
<evidence type="ECO:0000256" key="3">
    <source>
        <dbReference type="ARBA" id="ARBA00023098"/>
    </source>
</evidence>
<keyword evidence="3" id="KW-0443">Lipid metabolism</keyword>
<protein>
    <recommendedName>
        <fullName evidence="7">Enoyl-CoA hydratase</fullName>
    </recommendedName>
</protein>
<dbReference type="EMBL" id="SKBN01000072">
    <property type="protein sequence ID" value="TGJ84232.1"/>
    <property type="molecule type" value="Genomic_DNA"/>
</dbReference>
<comment type="similarity">
    <text evidence="4">Belongs to the enoyl-CoA hydratase/isomerase family.</text>
</comment>
<dbReference type="PANTHER" id="PTHR43602:SF1">
    <property type="entry name" value="ENOYL-COA HYDRATASE DOMAIN-CONTAINING PROTEIN 3, MITOCHONDRIAL"/>
    <property type="match status" value="1"/>
</dbReference>
<accession>A0A4Z0Z6M2</accession>
<evidence type="ECO:0000256" key="1">
    <source>
        <dbReference type="ARBA" id="ARBA00022832"/>
    </source>
</evidence>
<comment type="caution">
    <text evidence="5">The sequence shown here is derived from an EMBL/GenBank/DDBJ whole genome shotgun (WGS) entry which is preliminary data.</text>
</comment>
<dbReference type="Proteomes" id="UP000297716">
    <property type="component" value="Unassembled WGS sequence"/>
</dbReference>
<keyword evidence="2" id="KW-0809">Transit peptide</keyword>
<dbReference type="InterPro" id="IPR052377">
    <property type="entry name" value="Mitochondrial_ECH-domain"/>
</dbReference>
<keyword evidence="1" id="KW-0276">Fatty acid metabolism</keyword>
<dbReference type="Gene3D" id="3.90.226.10">
    <property type="entry name" value="2-enoyl-CoA Hydratase, Chain A, domain 1"/>
    <property type="match status" value="1"/>
</dbReference>
<dbReference type="InterPro" id="IPR001753">
    <property type="entry name" value="Enoyl-CoA_hydra/iso"/>
</dbReference>
<organism evidence="5 6">
    <name type="scientific">Xylaria hypoxylon</name>
    <dbReference type="NCBI Taxonomy" id="37992"/>
    <lineage>
        <taxon>Eukaryota</taxon>
        <taxon>Fungi</taxon>
        <taxon>Dikarya</taxon>
        <taxon>Ascomycota</taxon>
        <taxon>Pezizomycotina</taxon>
        <taxon>Sordariomycetes</taxon>
        <taxon>Xylariomycetidae</taxon>
        <taxon>Xylariales</taxon>
        <taxon>Xylariaceae</taxon>
        <taxon>Xylaria</taxon>
    </lineage>
</organism>
<dbReference type="STRING" id="37992.A0A4Z0Z6M2"/>
<sequence length="294" mass="32592">MSMSLPKLPARAAYLTLYQPRNRNTLTAQILSSIRQQLIKYNTPPGEIKPLFLPDFSRAVYQQSFGPTSKGGSAFEGEYSWLEDAEEWRKRRRDLPKVLVLRTRGPVFSAGHDLKYLEETDKSYQKFNRIFRRCADVISLIRQSPIPVVGVIQGLATGAGAQLALSTDLPVAIASVQFQLPGLSVEFPSTSPSTVPAKLGNAFIYRMLTLAEPVRADKLPAGAVETVPDMAALEKRVLEIVDKLVNRSSGQAQAQAMGKWAYWTQVGMGIQGDYKGIFEDDFAAAKAMAFLRRY</sequence>